<feature type="non-terminal residue" evidence="3">
    <location>
        <position position="1"/>
    </location>
</feature>
<proteinExistence type="predicted"/>
<sequence length="44" mass="4891">RFVDEHTLTTSISRIRSKIEADGGAPYIKTVYGMGYQWTGGEAK</sequence>
<feature type="domain" description="OmpR/PhoB-type" evidence="2">
    <location>
        <begin position="1"/>
        <end position="40"/>
    </location>
</feature>
<dbReference type="InterPro" id="IPR036388">
    <property type="entry name" value="WH-like_DNA-bd_sf"/>
</dbReference>
<dbReference type="PROSITE" id="PS51755">
    <property type="entry name" value="OMPR_PHOB"/>
    <property type="match status" value="1"/>
</dbReference>
<dbReference type="Pfam" id="PF00486">
    <property type="entry name" value="Trans_reg_C"/>
    <property type="match status" value="1"/>
</dbReference>
<dbReference type="InterPro" id="IPR016032">
    <property type="entry name" value="Sig_transdc_resp-reg_C-effctor"/>
</dbReference>
<dbReference type="GO" id="GO:0003677">
    <property type="term" value="F:DNA binding"/>
    <property type="evidence" value="ECO:0007669"/>
    <property type="project" value="UniProtKB-KW"/>
</dbReference>
<reference evidence="3" key="1">
    <citation type="journal article" date="2013" name="Environ. Microbiol.">
        <title>Microbiota from the distal guts of lean and obese adolescents exhibit partial functional redundancy besides clear differences in community structure.</title>
        <authorList>
            <person name="Ferrer M."/>
            <person name="Ruiz A."/>
            <person name="Lanza F."/>
            <person name="Haange S.B."/>
            <person name="Oberbach A."/>
            <person name="Till H."/>
            <person name="Bargiela R."/>
            <person name="Campoy C."/>
            <person name="Segura M.T."/>
            <person name="Richter M."/>
            <person name="von Bergen M."/>
            <person name="Seifert J."/>
            <person name="Suarez A."/>
        </authorList>
    </citation>
    <scope>NUCLEOTIDE SEQUENCE</scope>
</reference>
<dbReference type="SUPFAM" id="SSF46894">
    <property type="entry name" value="C-terminal effector domain of the bipartite response regulators"/>
    <property type="match status" value="1"/>
</dbReference>
<dbReference type="GO" id="GO:0000160">
    <property type="term" value="P:phosphorelay signal transduction system"/>
    <property type="evidence" value="ECO:0007669"/>
    <property type="project" value="InterPro"/>
</dbReference>
<evidence type="ECO:0000256" key="1">
    <source>
        <dbReference type="ARBA" id="ARBA00023125"/>
    </source>
</evidence>
<dbReference type="AlphaFoldDB" id="K1TRB9"/>
<comment type="caution">
    <text evidence="3">The sequence shown here is derived from an EMBL/GenBank/DDBJ whole genome shotgun (WGS) entry which is preliminary data.</text>
</comment>
<keyword evidence="1" id="KW-0238">DNA-binding</keyword>
<protein>
    <submittedName>
        <fullName evidence="3">Protein containing Signal transduction response regulator</fullName>
    </submittedName>
</protein>
<dbReference type="Gene3D" id="1.10.10.10">
    <property type="entry name" value="Winged helix-like DNA-binding domain superfamily/Winged helix DNA-binding domain"/>
    <property type="match status" value="1"/>
</dbReference>
<dbReference type="EMBL" id="AJWZ01003225">
    <property type="protein sequence ID" value="EKC68820.1"/>
    <property type="molecule type" value="Genomic_DNA"/>
</dbReference>
<name>K1TRB9_9ZZZZ</name>
<evidence type="ECO:0000313" key="3">
    <source>
        <dbReference type="EMBL" id="EKC68820.1"/>
    </source>
</evidence>
<organism evidence="3">
    <name type="scientific">human gut metagenome</name>
    <dbReference type="NCBI Taxonomy" id="408170"/>
    <lineage>
        <taxon>unclassified sequences</taxon>
        <taxon>metagenomes</taxon>
        <taxon>organismal metagenomes</taxon>
    </lineage>
</organism>
<dbReference type="InterPro" id="IPR001867">
    <property type="entry name" value="OmpR/PhoB-type_DNA-bd"/>
</dbReference>
<evidence type="ECO:0000259" key="2">
    <source>
        <dbReference type="PROSITE" id="PS51755"/>
    </source>
</evidence>
<dbReference type="CDD" id="cd00383">
    <property type="entry name" value="trans_reg_C"/>
    <property type="match status" value="1"/>
</dbReference>
<accession>K1TRB9</accession>
<dbReference type="GO" id="GO:0006355">
    <property type="term" value="P:regulation of DNA-templated transcription"/>
    <property type="evidence" value="ECO:0007669"/>
    <property type="project" value="InterPro"/>
</dbReference>
<gene>
    <name evidence="3" type="ORF">OBE_04730</name>
</gene>